<dbReference type="Gene3D" id="3.20.170.30">
    <property type="match status" value="1"/>
</dbReference>
<dbReference type="Proteomes" id="UP000010467">
    <property type="component" value="Chromosome"/>
</dbReference>
<evidence type="ECO:0000313" key="7">
    <source>
        <dbReference type="Proteomes" id="UP000010467"/>
    </source>
</evidence>
<dbReference type="RefSeq" id="WP_015234665.1">
    <property type="nucleotide sequence ID" value="NC_019793.1"/>
</dbReference>
<dbReference type="PANTHER" id="PTHR12684">
    <property type="entry name" value="PUTATIVE PHOSPHOTRANSFERASE"/>
    <property type="match status" value="1"/>
</dbReference>
<evidence type="ECO:0000313" key="6">
    <source>
        <dbReference type="EMBL" id="AFZ66355.1"/>
    </source>
</evidence>
<dbReference type="EMBL" id="CP003382">
    <property type="protein sequence ID" value="AFZ66355.1"/>
    <property type="molecule type" value="Genomic_DNA"/>
</dbReference>
<comment type="function">
    <text evidence="4 5">Removes the 2'-phosphate from RNA via an intermediate in which the phosphate is ADP-ribosylated by NAD followed by a presumed transesterification to release the RNA and generate ADP-ribose 1''-2''-cyclic phosphate (APPR&gt;P). May function as an ADP-ribosylase.</text>
</comment>
<dbReference type="HOGENOM" id="CLU_052998_4_0_0"/>
<dbReference type="GO" id="GO:0000215">
    <property type="term" value="F:tRNA 2'-phosphotransferase activity"/>
    <property type="evidence" value="ECO:0007669"/>
    <property type="project" value="TreeGrafter"/>
</dbReference>
<reference evidence="7" key="1">
    <citation type="submission" date="2012-03" db="EMBL/GenBank/DDBJ databases">
        <title>Complete sequence of chromosome of Deinococcus peraridilitoris DSM 19664.</title>
        <authorList>
            <person name="Lucas S."/>
            <person name="Copeland A."/>
            <person name="Lapidus A."/>
            <person name="Glavina del Rio T."/>
            <person name="Dalin E."/>
            <person name="Tice H."/>
            <person name="Bruce D."/>
            <person name="Goodwin L."/>
            <person name="Pitluck S."/>
            <person name="Peters L."/>
            <person name="Mikhailova N."/>
            <person name="Lu M."/>
            <person name="Kyrpides N."/>
            <person name="Mavromatis K."/>
            <person name="Ivanova N."/>
            <person name="Brettin T."/>
            <person name="Detter J.C."/>
            <person name="Han C."/>
            <person name="Larimer F."/>
            <person name="Land M."/>
            <person name="Hauser L."/>
            <person name="Markowitz V."/>
            <person name="Cheng J.-F."/>
            <person name="Hugenholtz P."/>
            <person name="Woyke T."/>
            <person name="Wu D."/>
            <person name="Pukall R."/>
            <person name="Steenblock K."/>
            <person name="Brambilla E."/>
            <person name="Klenk H.-P."/>
            <person name="Eisen J.A."/>
        </authorList>
    </citation>
    <scope>NUCLEOTIDE SEQUENCE [LARGE SCALE GENOMIC DNA]</scope>
    <source>
        <strain evidence="7">DSM 19664 / LMG 22246 / CIP 109416 / KR-200</strain>
    </source>
</reference>
<dbReference type="GO" id="GO:0006388">
    <property type="term" value="P:tRNA splicing, via endonucleolytic cleavage and ligation"/>
    <property type="evidence" value="ECO:0007669"/>
    <property type="project" value="UniProtKB-UniRule"/>
</dbReference>
<name>L0A008_DEIPD</name>
<dbReference type="KEGG" id="dpd:Deipe_0780"/>
<dbReference type="AlphaFoldDB" id="L0A008"/>
<evidence type="ECO:0000256" key="2">
    <source>
        <dbReference type="ARBA" id="ARBA00022679"/>
    </source>
</evidence>
<accession>L0A008</accession>
<evidence type="ECO:0000256" key="3">
    <source>
        <dbReference type="ARBA" id="ARBA00023027"/>
    </source>
</evidence>
<dbReference type="eggNOG" id="COG1859">
    <property type="taxonomic scope" value="Bacteria"/>
</dbReference>
<dbReference type="SUPFAM" id="SSF56399">
    <property type="entry name" value="ADP-ribosylation"/>
    <property type="match status" value="1"/>
</dbReference>
<gene>
    <name evidence="5" type="primary">kptA</name>
    <name evidence="6" type="ordered locus">Deipe_0780</name>
</gene>
<dbReference type="Gene3D" id="1.10.10.970">
    <property type="entry name" value="RNA 2'-phosphotransferase, Tpt1/KptA family, N-terminal domain"/>
    <property type="match status" value="1"/>
</dbReference>
<evidence type="ECO:0000256" key="5">
    <source>
        <dbReference type="HAMAP-Rule" id="MF_00299"/>
    </source>
</evidence>
<proteinExistence type="inferred from homology"/>
<protein>
    <recommendedName>
        <fullName evidence="5">Probable RNA 2'-phosphotransferase</fullName>
        <ecNumber evidence="5">2.7.1.-</ecNumber>
    </recommendedName>
</protein>
<evidence type="ECO:0000256" key="4">
    <source>
        <dbReference type="ARBA" id="ARBA00025212"/>
    </source>
</evidence>
<dbReference type="HAMAP" id="MF_00299">
    <property type="entry name" value="KptA"/>
    <property type="match status" value="1"/>
</dbReference>
<dbReference type="NCBIfam" id="NF002014">
    <property type="entry name" value="PRK00819.1-4"/>
    <property type="match status" value="1"/>
</dbReference>
<dbReference type="InterPro" id="IPR002745">
    <property type="entry name" value="Ptrans_KptA/Tpt1"/>
</dbReference>
<keyword evidence="7" id="KW-1185">Reference proteome</keyword>
<dbReference type="GO" id="GO:0003950">
    <property type="term" value="F:NAD+ poly-ADP-ribosyltransferase activity"/>
    <property type="evidence" value="ECO:0007669"/>
    <property type="project" value="InterPro"/>
</dbReference>
<dbReference type="InterPro" id="IPR022928">
    <property type="entry name" value="RNA_2'-PTrans_KptA"/>
</dbReference>
<organism evidence="6 7">
    <name type="scientific">Deinococcus peraridilitoris (strain DSM 19664 / LMG 22246 / CIP 109416 / KR-200)</name>
    <dbReference type="NCBI Taxonomy" id="937777"/>
    <lineage>
        <taxon>Bacteria</taxon>
        <taxon>Thermotogati</taxon>
        <taxon>Deinococcota</taxon>
        <taxon>Deinococci</taxon>
        <taxon>Deinococcales</taxon>
        <taxon>Deinococcaceae</taxon>
        <taxon>Deinococcus</taxon>
    </lineage>
</organism>
<keyword evidence="3 5" id="KW-0520">NAD</keyword>
<dbReference type="Pfam" id="PF01885">
    <property type="entry name" value="PTS_2-RNA"/>
    <property type="match status" value="1"/>
</dbReference>
<dbReference type="STRING" id="937777.Deipe_0780"/>
<keyword evidence="2 5" id="KW-0808">Transferase</keyword>
<sequence length="185" mass="20779">MNSRQVKLSKILSRFLRHAPHELGMSLLPGGWVKTDALLSALSARGVRITLDELRALVASSDKQRFALDEVRGLIRANQGHSVEVDLLLEPAIPPEILYHGTAERYLAAILVDGLQRMKRHHVHLSRDEETAHRVGSRCGRAVVLRVNARHMHHDGFVFLLSDNGVWLTDQVPPHYLGVSDRRSD</sequence>
<dbReference type="PANTHER" id="PTHR12684:SF2">
    <property type="entry name" value="TRNA 2'-PHOSPHOTRANSFERASE 1"/>
    <property type="match status" value="1"/>
</dbReference>
<dbReference type="PATRIC" id="fig|937777.3.peg.786"/>
<dbReference type="OrthoDB" id="4537997at2"/>
<dbReference type="EC" id="2.7.1.-" evidence="5"/>
<dbReference type="InterPro" id="IPR042081">
    <property type="entry name" value="RNA_2'-PTrans_C"/>
</dbReference>
<evidence type="ECO:0000256" key="1">
    <source>
        <dbReference type="ARBA" id="ARBA00009836"/>
    </source>
</evidence>
<comment type="similarity">
    <text evidence="1 5">Belongs to the KptA/TPT1 family.</text>
</comment>
<dbReference type="InterPro" id="IPR042080">
    <property type="entry name" value="RNA_2'-PTrans_N"/>
</dbReference>